<comment type="caution">
    <text evidence="7">The sequence shown here is derived from an EMBL/GenBank/DDBJ whole genome shotgun (WGS) entry which is preliminary data.</text>
</comment>
<dbReference type="RefSeq" id="WP_128419892.1">
    <property type="nucleotide sequence ID" value="NZ_CP049018.1"/>
</dbReference>
<protein>
    <submittedName>
        <fullName evidence="7">P-type conjugative transfer protein TrbL</fullName>
    </submittedName>
</protein>
<reference evidence="7 8" key="1">
    <citation type="submission" date="2016-08" db="EMBL/GenBank/DDBJ databases">
        <title>Evolution of the type three secretion system and type three effector repertoires in Xanthomonas.</title>
        <authorList>
            <person name="Merda D."/>
            <person name="Briand M."/>
            <person name="Bosis E."/>
            <person name="Rousseau C."/>
            <person name="Portier P."/>
            <person name="Jacques M.-A."/>
            <person name="Fischer-Le Saux M."/>
        </authorList>
    </citation>
    <scope>NUCLEOTIDE SEQUENCE [LARGE SCALE GENOMIC DNA]</scope>
    <source>
        <strain evidence="7 8">CFBP 4691</strain>
    </source>
</reference>
<dbReference type="AlphaFoldDB" id="A0A2S6ZGZ3"/>
<evidence type="ECO:0000256" key="6">
    <source>
        <dbReference type="SAM" id="Phobius"/>
    </source>
</evidence>
<accession>A0A2S6ZGZ3</accession>
<feature type="transmembrane region" description="Helical" evidence="6">
    <location>
        <begin position="142"/>
        <end position="161"/>
    </location>
</feature>
<feature type="transmembrane region" description="Helical" evidence="6">
    <location>
        <begin position="33"/>
        <end position="52"/>
    </location>
</feature>
<evidence type="ECO:0000256" key="4">
    <source>
        <dbReference type="ARBA" id="ARBA00023136"/>
    </source>
</evidence>
<keyword evidence="4 6" id="KW-0472">Membrane</keyword>
<evidence type="ECO:0000313" key="7">
    <source>
        <dbReference type="EMBL" id="PPT91420.1"/>
    </source>
</evidence>
<feature type="transmembrane region" description="Helical" evidence="6">
    <location>
        <begin position="231"/>
        <end position="250"/>
    </location>
</feature>
<evidence type="ECO:0000256" key="2">
    <source>
        <dbReference type="ARBA" id="ARBA00022692"/>
    </source>
</evidence>
<comment type="subcellular location">
    <subcellularLocation>
        <location evidence="1">Membrane</location>
        <topology evidence="1">Multi-pass membrane protein</topology>
    </subcellularLocation>
</comment>
<organism evidence="7 8">
    <name type="scientific">Xanthomonas theicola</name>
    <dbReference type="NCBI Taxonomy" id="56464"/>
    <lineage>
        <taxon>Bacteria</taxon>
        <taxon>Pseudomonadati</taxon>
        <taxon>Pseudomonadota</taxon>
        <taxon>Gammaproteobacteria</taxon>
        <taxon>Lysobacterales</taxon>
        <taxon>Lysobacteraceae</taxon>
        <taxon>Xanthomonas</taxon>
    </lineage>
</organism>
<feature type="region of interest" description="Disordered" evidence="5">
    <location>
        <begin position="390"/>
        <end position="429"/>
    </location>
</feature>
<evidence type="ECO:0000256" key="1">
    <source>
        <dbReference type="ARBA" id="ARBA00004141"/>
    </source>
</evidence>
<dbReference type="Proteomes" id="UP000239898">
    <property type="component" value="Unassembled WGS sequence"/>
</dbReference>
<dbReference type="InterPro" id="IPR007688">
    <property type="entry name" value="Conjugal_tfr_TrbL/VirB6"/>
</dbReference>
<feature type="transmembrane region" description="Helical" evidence="6">
    <location>
        <begin position="6"/>
        <end position="26"/>
    </location>
</feature>
<keyword evidence="8" id="KW-1185">Reference proteome</keyword>
<evidence type="ECO:0000256" key="5">
    <source>
        <dbReference type="SAM" id="MobiDB-lite"/>
    </source>
</evidence>
<dbReference type="NCBIfam" id="TIGR02783">
    <property type="entry name" value="TrbL_P"/>
    <property type="match status" value="1"/>
</dbReference>
<dbReference type="GO" id="GO:0030255">
    <property type="term" value="P:protein secretion by the type IV secretion system"/>
    <property type="evidence" value="ECO:0007669"/>
    <property type="project" value="InterPro"/>
</dbReference>
<evidence type="ECO:0000313" key="8">
    <source>
        <dbReference type="Proteomes" id="UP000239898"/>
    </source>
</evidence>
<feature type="region of interest" description="Disordered" evidence="5">
    <location>
        <begin position="447"/>
        <end position="533"/>
    </location>
</feature>
<dbReference type="OrthoDB" id="9788052at2"/>
<keyword evidence="2 6" id="KW-0812">Transmembrane</keyword>
<gene>
    <name evidence="7" type="primary">trbL</name>
    <name evidence="7" type="ORF">XthCFBP4691_07790</name>
</gene>
<feature type="transmembrane region" description="Helical" evidence="6">
    <location>
        <begin position="207"/>
        <end position="225"/>
    </location>
</feature>
<dbReference type="GO" id="GO:0016020">
    <property type="term" value="C:membrane"/>
    <property type="evidence" value="ECO:0007669"/>
    <property type="project" value="UniProtKB-SubCell"/>
</dbReference>
<evidence type="ECO:0000256" key="3">
    <source>
        <dbReference type="ARBA" id="ARBA00022989"/>
    </source>
</evidence>
<feature type="transmembrane region" description="Helical" evidence="6">
    <location>
        <begin position="167"/>
        <end position="186"/>
    </location>
</feature>
<dbReference type="Pfam" id="PF04610">
    <property type="entry name" value="TrbL"/>
    <property type="match status" value="1"/>
</dbReference>
<name>A0A2S6ZGZ3_9XANT</name>
<sequence length="533" mass="52037">MPHDTGILTYLLNSFLHVFSLGFGNLKNAANSLLYLVGGIDLVLAALFWALRGDNVPVAFVRKILHIGFFLFLVASWPTLTATVLNGFVWAGKTAGGGTTVSLQDPSSVISAGFDAVQPISNKVSELVAPHWWSALANMDQLIWYGLSMIITLVAFCVIGVQCFIAYLEFYIVAVLMLIMVPFGIFRHTAFLSEKAIGAIISHGVKLMVLAFIIAAAAPIFAAITPPNDPTITVAICTALGSVAIMLLAWHAPSLASGMLSGGPSLTAGTAAGAAIGVAAGAAALGAGAIGAGAMAGKAASGTASATIKAAGALSEGARMGAASMAAGGGAGYSEMAAGAAGGMMQVAGNAAVQPIRSGVAKAGDAMRQKFNDGRLTGYKYMGGAANDAASGGRSAAGAPAAAAGAPSAATPAPAPTPSPAASQAAAAGAQGADGATSVGAETVAAAEAAATPAPPPTAEAPTADSATTAAAAQAPAPAPAGAPVSAPASTAAPKRSAIDPVQAGRQAVEKLSSGSGGGAGVQPSLPKDEPID</sequence>
<dbReference type="InterPro" id="IPR014150">
    <property type="entry name" value="Conjugal_tfr_TrbL"/>
</dbReference>
<feature type="compositionally biased region" description="Low complexity" evidence="5">
    <location>
        <begin position="460"/>
        <end position="494"/>
    </location>
</feature>
<proteinExistence type="predicted"/>
<feature type="compositionally biased region" description="Low complexity" evidence="5">
    <location>
        <begin position="390"/>
        <end position="412"/>
    </location>
</feature>
<keyword evidence="3 6" id="KW-1133">Transmembrane helix</keyword>
<feature type="compositionally biased region" description="Low complexity" evidence="5">
    <location>
        <begin position="420"/>
        <end position="429"/>
    </location>
</feature>
<feature type="transmembrane region" description="Helical" evidence="6">
    <location>
        <begin position="64"/>
        <end position="85"/>
    </location>
</feature>
<dbReference type="EMBL" id="MIGX01000027">
    <property type="protein sequence ID" value="PPT91420.1"/>
    <property type="molecule type" value="Genomic_DNA"/>
</dbReference>